<keyword evidence="2" id="KW-1185">Reference proteome</keyword>
<dbReference type="EMBL" id="MU970120">
    <property type="protein sequence ID" value="KAK9320684.1"/>
    <property type="molecule type" value="Genomic_DNA"/>
</dbReference>
<sequence>MVALATRMWEGLKKEEKLRKREAKFSFAEKSTLHHSNSVPLLNRGKRAPEKEQPTDQKNSPRRFDSKLYPKEFASGVNEKGDKILLSLWKHQAS</sequence>
<accession>A0ACC3THR7</accession>
<reference evidence="2" key="1">
    <citation type="journal article" date="2024" name="Front. Bioeng. Biotechnol.">
        <title>Genome-scale model development and genomic sequencing of the oleaginous clade Lipomyces.</title>
        <authorList>
            <person name="Czajka J.J."/>
            <person name="Han Y."/>
            <person name="Kim J."/>
            <person name="Mondo S.J."/>
            <person name="Hofstad B.A."/>
            <person name="Robles A."/>
            <person name="Haridas S."/>
            <person name="Riley R."/>
            <person name="LaButti K."/>
            <person name="Pangilinan J."/>
            <person name="Andreopoulos W."/>
            <person name="Lipzen A."/>
            <person name="Yan J."/>
            <person name="Wang M."/>
            <person name="Ng V."/>
            <person name="Grigoriev I.V."/>
            <person name="Spatafora J.W."/>
            <person name="Magnuson J.K."/>
            <person name="Baker S.E."/>
            <person name="Pomraning K.R."/>
        </authorList>
    </citation>
    <scope>NUCLEOTIDE SEQUENCE [LARGE SCALE GENOMIC DNA]</scope>
    <source>
        <strain evidence="2">CBS 10300</strain>
    </source>
</reference>
<protein>
    <submittedName>
        <fullName evidence="1">Uncharacterized protein</fullName>
    </submittedName>
</protein>
<organism evidence="1 2">
    <name type="scientific">Lipomyces orientalis</name>
    <dbReference type="NCBI Taxonomy" id="1233043"/>
    <lineage>
        <taxon>Eukaryota</taxon>
        <taxon>Fungi</taxon>
        <taxon>Dikarya</taxon>
        <taxon>Ascomycota</taxon>
        <taxon>Saccharomycotina</taxon>
        <taxon>Lipomycetes</taxon>
        <taxon>Lipomycetales</taxon>
        <taxon>Lipomycetaceae</taxon>
        <taxon>Lipomyces</taxon>
    </lineage>
</organism>
<gene>
    <name evidence="1" type="ORF">V1517DRAFT_340551</name>
</gene>
<evidence type="ECO:0000313" key="1">
    <source>
        <dbReference type="EMBL" id="KAK9320684.1"/>
    </source>
</evidence>
<dbReference type="Proteomes" id="UP001489719">
    <property type="component" value="Unassembled WGS sequence"/>
</dbReference>
<comment type="caution">
    <text evidence="1">The sequence shown here is derived from an EMBL/GenBank/DDBJ whole genome shotgun (WGS) entry which is preliminary data.</text>
</comment>
<evidence type="ECO:0000313" key="2">
    <source>
        <dbReference type="Proteomes" id="UP001489719"/>
    </source>
</evidence>
<name>A0ACC3THR7_9ASCO</name>
<proteinExistence type="predicted"/>
<feature type="non-terminal residue" evidence="1">
    <location>
        <position position="94"/>
    </location>
</feature>